<dbReference type="EMBL" id="CAXHTB010000017">
    <property type="protein sequence ID" value="CAL0323637.1"/>
    <property type="molecule type" value="Genomic_DNA"/>
</dbReference>
<evidence type="ECO:0000313" key="1">
    <source>
        <dbReference type="EMBL" id="CAL0323637.1"/>
    </source>
</evidence>
<organism evidence="1 2">
    <name type="scientific">Lupinus luteus</name>
    <name type="common">European yellow lupine</name>
    <dbReference type="NCBI Taxonomy" id="3873"/>
    <lineage>
        <taxon>Eukaryota</taxon>
        <taxon>Viridiplantae</taxon>
        <taxon>Streptophyta</taxon>
        <taxon>Embryophyta</taxon>
        <taxon>Tracheophyta</taxon>
        <taxon>Spermatophyta</taxon>
        <taxon>Magnoliopsida</taxon>
        <taxon>eudicotyledons</taxon>
        <taxon>Gunneridae</taxon>
        <taxon>Pentapetalae</taxon>
        <taxon>rosids</taxon>
        <taxon>fabids</taxon>
        <taxon>Fabales</taxon>
        <taxon>Fabaceae</taxon>
        <taxon>Papilionoideae</taxon>
        <taxon>50 kb inversion clade</taxon>
        <taxon>genistoids sensu lato</taxon>
        <taxon>core genistoids</taxon>
        <taxon>Genisteae</taxon>
        <taxon>Lupinus</taxon>
    </lineage>
</organism>
<sequence>MTIYWGAAVLYKDNNQTLSKSKDIPPVNRTLNGPDKWMNVLCKKLVTWWQWVAVGKIPLMPSKGKMMMQVCLIHLWVQVNHPEPAIFRIFFMYFVFKVLYETTLVFEIL</sequence>
<reference evidence="1 2" key="1">
    <citation type="submission" date="2024-03" db="EMBL/GenBank/DDBJ databases">
        <authorList>
            <person name="Martinez-Hernandez J."/>
        </authorList>
    </citation>
    <scope>NUCLEOTIDE SEQUENCE [LARGE SCALE GENOMIC DNA]</scope>
</reference>
<dbReference type="AlphaFoldDB" id="A0AAV1XRC1"/>
<evidence type="ECO:0000313" key="2">
    <source>
        <dbReference type="Proteomes" id="UP001497480"/>
    </source>
</evidence>
<proteinExistence type="predicted"/>
<accession>A0AAV1XRC1</accession>
<name>A0AAV1XRC1_LUPLU</name>
<dbReference type="Proteomes" id="UP001497480">
    <property type="component" value="Unassembled WGS sequence"/>
</dbReference>
<protein>
    <submittedName>
        <fullName evidence="1">Uncharacterized protein</fullName>
    </submittedName>
</protein>
<keyword evidence="2" id="KW-1185">Reference proteome</keyword>
<comment type="caution">
    <text evidence="1">The sequence shown here is derived from an EMBL/GenBank/DDBJ whole genome shotgun (WGS) entry which is preliminary data.</text>
</comment>
<gene>
    <name evidence="1" type="ORF">LLUT_LOCUS24697</name>
</gene>